<evidence type="ECO:0000313" key="2">
    <source>
        <dbReference type="EMBL" id="TBU51956.1"/>
    </source>
</evidence>
<dbReference type="Proteomes" id="UP000292082">
    <property type="component" value="Unassembled WGS sequence"/>
</dbReference>
<proteinExistence type="predicted"/>
<evidence type="ECO:0000313" key="3">
    <source>
        <dbReference type="Proteomes" id="UP000292082"/>
    </source>
</evidence>
<sequence length="207" mass="23236">MPDHTASFQTSFSVRPPRPPHQPPNPLPFPSAVFVPTVAEPLALLRTQTVPHERCKYAISNADIPVQALGYTLRLTTQRPPHDAPLARIGGFCPEHRPFDARWALRDLLVQHDRRDVWLVKRRQPGEHLKDELPEGIPIYAFIVPHVADNVHTAGISNDRGDGQGSRQESWFSPRMQGSLGVMIRVSPDSHKSKIERAYTMVDVVKG</sequence>
<feature type="region of interest" description="Disordered" evidence="1">
    <location>
        <begin position="1"/>
        <end position="28"/>
    </location>
</feature>
<feature type="compositionally biased region" description="Pro residues" evidence="1">
    <location>
        <begin position="16"/>
        <end position="28"/>
    </location>
</feature>
<protein>
    <submittedName>
        <fullName evidence="2">Uncharacterized protein</fullName>
    </submittedName>
</protein>
<name>A0A4Q9PH15_9APHY</name>
<keyword evidence="3" id="KW-1185">Reference proteome</keyword>
<accession>A0A4Q9PH15</accession>
<reference evidence="2 3" key="1">
    <citation type="submission" date="2019-01" db="EMBL/GenBank/DDBJ databases">
        <title>Draft genome sequences of three monokaryotic isolates of the white-rot basidiomycete fungus Dichomitus squalens.</title>
        <authorList>
            <consortium name="DOE Joint Genome Institute"/>
            <person name="Lopez S.C."/>
            <person name="Andreopoulos B."/>
            <person name="Pangilinan J."/>
            <person name="Lipzen A."/>
            <person name="Riley R."/>
            <person name="Ahrendt S."/>
            <person name="Ng V."/>
            <person name="Barry K."/>
            <person name="Daum C."/>
            <person name="Grigoriev I.V."/>
            <person name="Hilden K.S."/>
            <person name="Makela M.R."/>
            <person name="de Vries R.P."/>
        </authorList>
    </citation>
    <scope>NUCLEOTIDE SEQUENCE [LARGE SCALE GENOMIC DNA]</scope>
    <source>
        <strain evidence="2 3">CBS 464.89</strain>
    </source>
</reference>
<dbReference type="AlphaFoldDB" id="A0A4Q9PH15"/>
<organism evidence="2 3">
    <name type="scientific">Dichomitus squalens</name>
    <dbReference type="NCBI Taxonomy" id="114155"/>
    <lineage>
        <taxon>Eukaryota</taxon>
        <taxon>Fungi</taxon>
        <taxon>Dikarya</taxon>
        <taxon>Basidiomycota</taxon>
        <taxon>Agaricomycotina</taxon>
        <taxon>Agaricomycetes</taxon>
        <taxon>Polyporales</taxon>
        <taxon>Polyporaceae</taxon>
        <taxon>Dichomitus</taxon>
    </lineage>
</organism>
<gene>
    <name evidence="2" type="ORF">BD310DRAFT_971043</name>
</gene>
<dbReference type="EMBL" id="ML145275">
    <property type="protein sequence ID" value="TBU51956.1"/>
    <property type="molecule type" value="Genomic_DNA"/>
</dbReference>
<feature type="compositionally biased region" description="Polar residues" evidence="1">
    <location>
        <begin position="1"/>
        <end position="13"/>
    </location>
</feature>
<evidence type="ECO:0000256" key="1">
    <source>
        <dbReference type="SAM" id="MobiDB-lite"/>
    </source>
</evidence>